<dbReference type="NCBIfam" id="TIGR02937">
    <property type="entry name" value="sigma70-ECF"/>
    <property type="match status" value="1"/>
</dbReference>
<dbReference type="Pfam" id="PF08281">
    <property type="entry name" value="Sigma70_r4_2"/>
    <property type="match status" value="1"/>
</dbReference>
<gene>
    <name evidence="7" type="ORF">GD597_01400</name>
</gene>
<dbReference type="InterPro" id="IPR014284">
    <property type="entry name" value="RNA_pol_sigma-70_dom"/>
</dbReference>
<evidence type="ECO:0000256" key="3">
    <source>
        <dbReference type="ARBA" id="ARBA00023082"/>
    </source>
</evidence>
<organism evidence="7 8">
    <name type="scientific">Limnovirga soli</name>
    <dbReference type="NCBI Taxonomy" id="2656915"/>
    <lineage>
        <taxon>Bacteria</taxon>
        <taxon>Pseudomonadati</taxon>
        <taxon>Bacteroidota</taxon>
        <taxon>Chitinophagia</taxon>
        <taxon>Chitinophagales</taxon>
        <taxon>Chitinophagaceae</taxon>
        <taxon>Limnovirga</taxon>
    </lineage>
</organism>
<proteinExistence type="inferred from homology"/>
<evidence type="ECO:0000259" key="6">
    <source>
        <dbReference type="Pfam" id="PF08281"/>
    </source>
</evidence>
<comment type="similarity">
    <text evidence="1">Belongs to the sigma-70 factor family. ECF subfamily.</text>
</comment>
<dbReference type="SUPFAM" id="SSF88946">
    <property type="entry name" value="Sigma2 domain of RNA polymerase sigma factors"/>
    <property type="match status" value="1"/>
</dbReference>
<dbReference type="GO" id="GO:0006352">
    <property type="term" value="P:DNA-templated transcription initiation"/>
    <property type="evidence" value="ECO:0007669"/>
    <property type="project" value="InterPro"/>
</dbReference>
<dbReference type="SUPFAM" id="SSF88659">
    <property type="entry name" value="Sigma3 and sigma4 domains of RNA polymerase sigma factors"/>
    <property type="match status" value="1"/>
</dbReference>
<dbReference type="InterPro" id="IPR007627">
    <property type="entry name" value="RNA_pol_sigma70_r2"/>
</dbReference>
<dbReference type="RefSeq" id="WP_171606005.1">
    <property type="nucleotide sequence ID" value="NZ_WHPF01000001.1"/>
</dbReference>
<evidence type="ECO:0000256" key="4">
    <source>
        <dbReference type="ARBA" id="ARBA00023163"/>
    </source>
</evidence>
<keyword evidence="8" id="KW-1185">Reference proteome</keyword>
<dbReference type="Gene3D" id="1.10.10.10">
    <property type="entry name" value="Winged helix-like DNA-binding domain superfamily/Winged helix DNA-binding domain"/>
    <property type="match status" value="1"/>
</dbReference>
<comment type="caution">
    <text evidence="7">The sequence shown here is derived from an EMBL/GenBank/DDBJ whole genome shotgun (WGS) entry which is preliminary data.</text>
</comment>
<sequence>MSDKTDNIVLNDYWQAFLKGDEQAFEAIHKMLFAMLYNYALKMQFGDEELCDDSVQELFIKLWIKREKLPEVRSVKAYLMTALRRQILNNIRSRHLHELKVRVTRQPDIEFSQDEIVMKKEEDSALHSKILELLNTLPKRQKEVIYLHYFAGMDHNQIAAVMSINYQSVSNLKQKAIDKMRNAGLLQLFLAIAALYQETHH</sequence>
<keyword evidence="2" id="KW-0805">Transcription regulation</keyword>
<dbReference type="CDD" id="cd06171">
    <property type="entry name" value="Sigma70_r4"/>
    <property type="match status" value="1"/>
</dbReference>
<dbReference type="PANTHER" id="PTHR43133">
    <property type="entry name" value="RNA POLYMERASE ECF-TYPE SIGMA FACTO"/>
    <property type="match status" value="1"/>
</dbReference>
<dbReference type="GO" id="GO:0016987">
    <property type="term" value="F:sigma factor activity"/>
    <property type="evidence" value="ECO:0007669"/>
    <property type="project" value="UniProtKB-KW"/>
</dbReference>
<dbReference type="EMBL" id="WHPF01000001">
    <property type="protein sequence ID" value="NNV54095.1"/>
    <property type="molecule type" value="Genomic_DNA"/>
</dbReference>
<dbReference type="Proteomes" id="UP000598971">
    <property type="component" value="Unassembled WGS sequence"/>
</dbReference>
<dbReference type="Gene3D" id="1.10.1740.10">
    <property type="match status" value="1"/>
</dbReference>
<dbReference type="AlphaFoldDB" id="A0A8J8JSH9"/>
<evidence type="ECO:0000313" key="8">
    <source>
        <dbReference type="Proteomes" id="UP000598971"/>
    </source>
</evidence>
<evidence type="ECO:0000256" key="1">
    <source>
        <dbReference type="ARBA" id="ARBA00010641"/>
    </source>
</evidence>
<dbReference type="InterPro" id="IPR013249">
    <property type="entry name" value="RNA_pol_sigma70_r4_t2"/>
</dbReference>
<dbReference type="InterPro" id="IPR039425">
    <property type="entry name" value="RNA_pol_sigma-70-like"/>
</dbReference>
<evidence type="ECO:0000313" key="7">
    <source>
        <dbReference type="EMBL" id="NNV54095.1"/>
    </source>
</evidence>
<evidence type="ECO:0000256" key="2">
    <source>
        <dbReference type="ARBA" id="ARBA00023015"/>
    </source>
</evidence>
<reference evidence="7" key="1">
    <citation type="submission" date="2019-10" db="EMBL/GenBank/DDBJ databases">
        <title>Draft genome sequence of Panacibacter sp. KCS-6.</title>
        <authorList>
            <person name="Yim K.J."/>
        </authorList>
    </citation>
    <scope>NUCLEOTIDE SEQUENCE</scope>
    <source>
        <strain evidence="7">KCS-6</strain>
    </source>
</reference>
<dbReference type="PANTHER" id="PTHR43133:SF46">
    <property type="entry name" value="RNA POLYMERASE SIGMA-70 FACTOR ECF SUBFAMILY"/>
    <property type="match status" value="1"/>
</dbReference>
<name>A0A8J8JSH9_9BACT</name>
<keyword evidence="3" id="KW-0731">Sigma factor</keyword>
<dbReference type="GO" id="GO:0003677">
    <property type="term" value="F:DNA binding"/>
    <property type="evidence" value="ECO:0007669"/>
    <property type="project" value="InterPro"/>
</dbReference>
<dbReference type="Pfam" id="PF04542">
    <property type="entry name" value="Sigma70_r2"/>
    <property type="match status" value="1"/>
</dbReference>
<protein>
    <submittedName>
        <fullName evidence="7">Sigma-70 family RNA polymerase sigma factor</fullName>
    </submittedName>
</protein>
<evidence type="ECO:0000259" key="5">
    <source>
        <dbReference type="Pfam" id="PF04542"/>
    </source>
</evidence>
<dbReference type="InterPro" id="IPR013325">
    <property type="entry name" value="RNA_pol_sigma_r2"/>
</dbReference>
<feature type="domain" description="RNA polymerase sigma-70 region 2" evidence="5">
    <location>
        <begin position="35"/>
        <end position="94"/>
    </location>
</feature>
<feature type="domain" description="RNA polymerase sigma factor 70 region 4 type 2" evidence="6">
    <location>
        <begin position="129"/>
        <end position="180"/>
    </location>
</feature>
<keyword evidence="4" id="KW-0804">Transcription</keyword>
<accession>A0A8J8JSH9</accession>
<dbReference type="InterPro" id="IPR013324">
    <property type="entry name" value="RNA_pol_sigma_r3/r4-like"/>
</dbReference>
<dbReference type="InterPro" id="IPR036388">
    <property type="entry name" value="WH-like_DNA-bd_sf"/>
</dbReference>